<dbReference type="OrthoDB" id="7786253at2759"/>
<sequence>MADSSADRLAVIHRHLTKDSGDKVTPKIPSSIPKKRQELLRWNGWGYEDSGFVLNNLGTEQHPKYVFTFSGSRYEIASADLPHFYDWACTTIGVHPEKKKDPQGEPSYPEPILNEGFVNGLKNTSMTFSFEGMDRLFRAHGHTLHDIALLRGGQFLRIPDVVVWPECHSHVEELVALAFKYNVAVVPIGGGTNVTGAVDCKRDEQRMIVSLDTSQMNQILWIDDGNLVAHVESGIIGKDLEDRLQKRGYTTGHEPDSYEFSSLGGWVATRASGMKKNRYGNIEDLVVALRAVTPSGEWRSSGTYPRVSTGPDMNHVMIGSEGTLGVITEVTIKIRPIPPLRKYASFVFPDFDCGVKFMRQVARDRCQPASLRLMDNQQFQFGQALRPSKGPFGLIVDGLKNFYLTRLKGLDINKICVATIVMEGTIKEVAVQEEKLNTIGLEFQGIPAGEHNGKRGYQLTFAIAYIRDIGLNYGVVAESFETSVPWDRVVNVVNNTKSRLEKECADRKFSHSFISARVTQVYDAGACIYFYFAFNYGTMSMLQAVEVYEELEIIARNEIMASGGSLSHHHGVGKIRKKWLPSILTSNAINVLHSIKNTVDPQNIMAAGNLVFD</sequence>
<dbReference type="InterPro" id="IPR006094">
    <property type="entry name" value="Oxid_FAD_bind_N"/>
</dbReference>
<evidence type="ECO:0000256" key="5">
    <source>
        <dbReference type="ARBA" id="ARBA00008000"/>
    </source>
</evidence>
<feature type="binding site" evidence="16">
    <location>
        <begin position="321"/>
        <end position="327"/>
    </location>
    <ligand>
        <name>FAD</name>
        <dbReference type="ChEBI" id="CHEBI:57692"/>
    </ligand>
</feature>
<dbReference type="AlphaFoldDB" id="A0A0N8E1R5"/>
<dbReference type="InterPro" id="IPR016164">
    <property type="entry name" value="FAD-linked_Oxase-like_C"/>
</dbReference>
<evidence type="ECO:0000256" key="7">
    <source>
        <dbReference type="ARBA" id="ARBA00012385"/>
    </source>
</evidence>
<dbReference type="SUPFAM" id="SSF56176">
    <property type="entry name" value="FAD-binding/transporter-associated domain-like"/>
    <property type="match status" value="1"/>
</dbReference>
<reference evidence="20" key="1">
    <citation type="submission" date="2015-10" db="EMBL/GenBank/DDBJ databases">
        <title>EvidentialGene: Evidence-directed Construction of Complete mRNA Transcriptomes without Genomes.</title>
        <authorList>
            <person name="Gilbert D.G."/>
        </authorList>
    </citation>
    <scope>NUCLEOTIDE SEQUENCE</scope>
</reference>
<keyword evidence="12 18" id="KW-0443">Lipid metabolism</keyword>
<feature type="active site" description="Proton donor/acceptor" evidence="14">
    <location>
        <position position="529"/>
    </location>
</feature>
<keyword evidence="9 18" id="KW-0285">Flavoprotein</keyword>
<accession>A0A0N8E1R5</accession>
<dbReference type="EMBL" id="GDIQ01070349">
    <property type="protein sequence ID" value="JAN24388.1"/>
    <property type="molecule type" value="Transcribed_RNA"/>
</dbReference>
<dbReference type="Gene3D" id="3.30.465.10">
    <property type="match status" value="1"/>
</dbReference>
<dbReference type="InterPro" id="IPR016167">
    <property type="entry name" value="FAD-bd_PCMH_sub1"/>
</dbReference>
<keyword evidence="8 18" id="KW-0444">Lipid biosynthesis</keyword>
<dbReference type="GO" id="GO:0071949">
    <property type="term" value="F:FAD binding"/>
    <property type="evidence" value="ECO:0007669"/>
    <property type="project" value="InterPro"/>
</dbReference>
<dbReference type="UniPathway" id="UPA00781"/>
<dbReference type="EMBL" id="GDIQ01070348">
    <property type="protein sequence ID" value="JAN24389.1"/>
    <property type="molecule type" value="Transcribed_RNA"/>
</dbReference>
<dbReference type="GO" id="GO:0008611">
    <property type="term" value="P:ether lipid biosynthetic process"/>
    <property type="evidence" value="ECO:0007669"/>
    <property type="project" value="UniProtKB-UniPathway"/>
</dbReference>
<comment type="similarity">
    <text evidence="5 18">Belongs to the FAD-binding oxidoreductase/transferase type 4 family.</text>
</comment>
<proteinExistence type="inferred from homology"/>
<dbReference type="PANTHER" id="PTHR46568">
    <property type="entry name" value="ALKYLDIHYDROXYACETONEPHOSPHATE SYNTHASE, PEROXISOMAL"/>
    <property type="match status" value="1"/>
</dbReference>
<dbReference type="GO" id="GO:0008609">
    <property type="term" value="F:alkylglycerone-phosphate synthase activity"/>
    <property type="evidence" value="ECO:0007669"/>
    <property type="project" value="UniProtKB-EC"/>
</dbReference>
<dbReference type="EC" id="2.5.1.26" evidence="7 18"/>
<comment type="catalytic activity">
    <reaction evidence="18">
        <text>a long chain fatty alcohol + a 1-acylglycerone 3-phosphate = a 1-O-alkylglycerone 3-phosphate + a long-chain fatty acid + H(+)</text>
        <dbReference type="Rhea" id="RHEA:36171"/>
        <dbReference type="ChEBI" id="CHEBI:15378"/>
        <dbReference type="ChEBI" id="CHEBI:17135"/>
        <dbReference type="ChEBI" id="CHEBI:57534"/>
        <dbReference type="ChEBI" id="CHEBI:57560"/>
        <dbReference type="ChEBI" id="CHEBI:73315"/>
        <dbReference type="EC" id="2.5.1.26"/>
    </reaction>
</comment>
<keyword evidence="10 18" id="KW-0808">Transferase</keyword>
<evidence type="ECO:0000313" key="20">
    <source>
        <dbReference type="EMBL" id="JAN24389.1"/>
    </source>
</evidence>
<evidence type="ECO:0000256" key="15">
    <source>
        <dbReference type="PIRSR" id="PIRSR625650-2"/>
    </source>
</evidence>
<comment type="pathway">
    <text evidence="3 18">Glycerolipid metabolism; ether lipid biosynthesis.</text>
</comment>
<protein>
    <recommendedName>
        <fullName evidence="7 18">Alkylglycerone-phosphate synthase</fullName>
        <shortName evidence="18">Alkyl-DHAP synthase</shortName>
        <ecNumber evidence="7 18">2.5.1.26</ecNumber>
    </recommendedName>
</protein>
<evidence type="ECO:0000256" key="14">
    <source>
        <dbReference type="PIRSR" id="PIRSR625650-1"/>
    </source>
</evidence>
<evidence type="ECO:0000256" key="9">
    <source>
        <dbReference type="ARBA" id="ARBA00022630"/>
    </source>
</evidence>
<name>A0A0N8E1R5_9CRUS</name>
<evidence type="ECO:0000256" key="11">
    <source>
        <dbReference type="ARBA" id="ARBA00022827"/>
    </source>
</evidence>
<comment type="pathway">
    <text evidence="4">Lipid metabolism.</text>
</comment>
<dbReference type="Gene3D" id="3.30.70.3450">
    <property type="match status" value="1"/>
</dbReference>
<comment type="subcellular location">
    <subcellularLocation>
        <location evidence="2 18">Peroxisome</location>
    </subcellularLocation>
</comment>
<dbReference type="InterPro" id="IPR016166">
    <property type="entry name" value="FAD-bd_PCMH"/>
</dbReference>
<comment type="cofactor">
    <cofactor evidence="1 16 18">
        <name>FAD</name>
        <dbReference type="ChEBI" id="CHEBI:57692"/>
    </cofactor>
</comment>
<comment type="function">
    <text evidence="18">Catalyzes the exchange of an acyl for a long-chain alkyl group and the formation of the ether bond in the biosynthesis of ether phospholipids.</text>
</comment>
<evidence type="ECO:0000256" key="17">
    <source>
        <dbReference type="PIRSR" id="PIRSR625650-4"/>
    </source>
</evidence>
<evidence type="ECO:0000256" key="1">
    <source>
        <dbReference type="ARBA" id="ARBA00001974"/>
    </source>
</evidence>
<organism evidence="20">
    <name type="scientific">Daphnia magna</name>
    <dbReference type="NCBI Taxonomy" id="35525"/>
    <lineage>
        <taxon>Eukaryota</taxon>
        <taxon>Metazoa</taxon>
        <taxon>Ecdysozoa</taxon>
        <taxon>Arthropoda</taxon>
        <taxon>Crustacea</taxon>
        <taxon>Branchiopoda</taxon>
        <taxon>Diplostraca</taxon>
        <taxon>Cladocera</taxon>
        <taxon>Anomopoda</taxon>
        <taxon>Daphniidae</taxon>
        <taxon>Daphnia</taxon>
    </lineage>
</organism>
<evidence type="ECO:0000256" key="4">
    <source>
        <dbReference type="ARBA" id="ARBA00005189"/>
    </source>
</evidence>
<evidence type="ECO:0000256" key="8">
    <source>
        <dbReference type="ARBA" id="ARBA00022516"/>
    </source>
</evidence>
<feature type="binding site" evidence="15">
    <location>
        <position position="467"/>
    </location>
    <ligand>
        <name>substrate</name>
    </ligand>
</feature>
<feature type="site" description="Important for enzyme activity" evidence="17">
    <location>
        <position position="372"/>
    </location>
</feature>
<evidence type="ECO:0000256" key="13">
    <source>
        <dbReference type="ARBA" id="ARBA00023140"/>
    </source>
</evidence>
<feature type="domain" description="FAD-binding PCMH-type" evidence="19">
    <location>
        <begin position="155"/>
        <end position="337"/>
    </location>
</feature>
<evidence type="ECO:0000256" key="16">
    <source>
        <dbReference type="PIRSR" id="PIRSR625650-3"/>
    </source>
</evidence>
<dbReference type="Gene3D" id="1.10.45.10">
    <property type="entry name" value="Vanillyl-alcohol Oxidase, Chain A, domain 4"/>
    <property type="match status" value="1"/>
</dbReference>
<evidence type="ECO:0000256" key="2">
    <source>
        <dbReference type="ARBA" id="ARBA00004275"/>
    </source>
</evidence>
<dbReference type="InterPro" id="IPR025650">
    <property type="entry name" value="Alkyl-DHAP_Synthase"/>
</dbReference>
<dbReference type="Gene3D" id="3.30.43.10">
    <property type="entry name" value="Uridine Diphospho-n-acetylenolpyruvylglucosamine Reductase, domain 2"/>
    <property type="match status" value="2"/>
</dbReference>
<dbReference type="PANTHER" id="PTHR46568:SF1">
    <property type="entry name" value="ALKYLDIHYDROXYACETONEPHOSPHATE SYNTHASE, PEROXISOMAL"/>
    <property type="match status" value="1"/>
</dbReference>
<evidence type="ECO:0000256" key="10">
    <source>
        <dbReference type="ARBA" id="ARBA00022679"/>
    </source>
</evidence>
<dbReference type="PROSITE" id="PS51387">
    <property type="entry name" value="FAD_PCMH"/>
    <property type="match status" value="1"/>
</dbReference>
<dbReference type="Gene3D" id="3.30.300.330">
    <property type="match status" value="1"/>
</dbReference>
<comment type="subunit">
    <text evidence="6 18">Homodimer.</text>
</comment>
<dbReference type="Pfam" id="PF01565">
    <property type="entry name" value="FAD_binding_4"/>
    <property type="match status" value="1"/>
</dbReference>
<evidence type="ECO:0000256" key="18">
    <source>
        <dbReference type="RuleBase" id="RU363113"/>
    </source>
</evidence>
<dbReference type="InterPro" id="IPR036318">
    <property type="entry name" value="FAD-bd_PCMH-like_sf"/>
</dbReference>
<feature type="binding site" evidence="16">
    <location>
        <begin position="269"/>
        <end position="272"/>
    </location>
    <ligand>
        <name>FAD</name>
        <dbReference type="ChEBI" id="CHEBI:57692"/>
    </ligand>
</feature>
<dbReference type="InterPro" id="IPR016169">
    <property type="entry name" value="FAD-bd_PCMH_sub2"/>
</dbReference>
<evidence type="ECO:0000259" key="19">
    <source>
        <dbReference type="PROSITE" id="PS51387"/>
    </source>
</evidence>
<dbReference type="SUPFAM" id="SSF55103">
    <property type="entry name" value="FAD-linked oxidases, C-terminal domain"/>
    <property type="match status" value="1"/>
</dbReference>
<keyword evidence="13 18" id="KW-0576">Peroxisome</keyword>
<evidence type="ECO:0000256" key="3">
    <source>
        <dbReference type="ARBA" id="ARBA00004670"/>
    </source>
</evidence>
<keyword evidence="11 16" id="KW-0274">FAD</keyword>
<evidence type="ECO:0000256" key="6">
    <source>
        <dbReference type="ARBA" id="ARBA00011738"/>
    </source>
</evidence>
<dbReference type="InterPro" id="IPR016171">
    <property type="entry name" value="Vanillyl_alc_oxidase_C-sub2"/>
</dbReference>
<dbReference type="InterPro" id="IPR004113">
    <property type="entry name" value="FAD-bd_oxidored_4_C"/>
</dbReference>
<dbReference type="Pfam" id="PF02913">
    <property type="entry name" value="FAD-oxidase_C"/>
    <property type="match status" value="1"/>
</dbReference>
<dbReference type="GO" id="GO:0005777">
    <property type="term" value="C:peroxisome"/>
    <property type="evidence" value="ECO:0007669"/>
    <property type="project" value="UniProtKB-SubCell"/>
</dbReference>
<dbReference type="FunFam" id="3.30.43.10:FF:000003">
    <property type="entry name" value="Alkylglycerone-phosphate synthase"/>
    <property type="match status" value="1"/>
</dbReference>
<evidence type="ECO:0000256" key="12">
    <source>
        <dbReference type="ARBA" id="ARBA00023098"/>
    </source>
</evidence>